<sequence>MVAEGETEGAAPDPKRLATRDLAIQVVTAAPDSESVMVHGWPPAASKEPGDPTAAVQVQVQVQVQGWLAHQFTRGKKGLGVSV</sequence>
<comment type="caution">
    <text evidence="1">The sequence shown here is derived from an EMBL/GenBank/DDBJ whole genome shotgun (WGS) entry which is preliminary data.</text>
</comment>
<proteinExistence type="predicted"/>
<dbReference type="AlphaFoldDB" id="A0A8H6NUH1"/>
<evidence type="ECO:0000313" key="1">
    <source>
        <dbReference type="EMBL" id="KAF6842703.1"/>
    </source>
</evidence>
<gene>
    <name evidence="1" type="ORF">CMUS01_02831</name>
</gene>
<evidence type="ECO:0000313" key="2">
    <source>
        <dbReference type="Proteomes" id="UP000639643"/>
    </source>
</evidence>
<keyword evidence="2" id="KW-1185">Reference proteome</keyword>
<protein>
    <submittedName>
        <fullName evidence="1">Uncharacterized protein</fullName>
    </submittedName>
</protein>
<organism evidence="1 2">
    <name type="scientific">Colletotrichum musicola</name>
    <dbReference type="NCBI Taxonomy" id="2175873"/>
    <lineage>
        <taxon>Eukaryota</taxon>
        <taxon>Fungi</taxon>
        <taxon>Dikarya</taxon>
        <taxon>Ascomycota</taxon>
        <taxon>Pezizomycotina</taxon>
        <taxon>Sordariomycetes</taxon>
        <taxon>Hypocreomycetidae</taxon>
        <taxon>Glomerellales</taxon>
        <taxon>Glomerellaceae</taxon>
        <taxon>Colletotrichum</taxon>
        <taxon>Colletotrichum orchidearum species complex</taxon>
    </lineage>
</organism>
<dbReference type="EMBL" id="WIGM01000062">
    <property type="protein sequence ID" value="KAF6842703.1"/>
    <property type="molecule type" value="Genomic_DNA"/>
</dbReference>
<dbReference type="Proteomes" id="UP000639643">
    <property type="component" value="Unassembled WGS sequence"/>
</dbReference>
<reference evidence="1" key="1">
    <citation type="journal article" date="2020" name="Phytopathology">
        <title>Genome Sequence Resources of Colletotrichum truncatum, C. plurivorum, C. musicola, and C. sojae: Four Species Pathogenic to Soybean (Glycine max).</title>
        <authorList>
            <person name="Rogerio F."/>
            <person name="Boufleur T.R."/>
            <person name="Ciampi-Guillardi M."/>
            <person name="Sukno S.A."/>
            <person name="Thon M.R."/>
            <person name="Massola Junior N.S."/>
            <person name="Baroncelli R."/>
        </authorList>
    </citation>
    <scope>NUCLEOTIDE SEQUENCE</scope>
    <source>
        <strain evidence="1">LFN0074</strain>
    </source>
</reference>
<name>A0A8H6NUH1_9PEZI</name>
<accession>A0A8H6NUH1</accession>